<proteinExistence type="predicted"/>
<organism evidence="2 3">
    <name type="scientific">Sphingobacterium phlebotomi</name>
    <dbReference type="NCBI Taxonomy" id="2605433"/>
    <lineage>
        <taxon>Bacteria</taxon>
        <taxon>Pseudomonadati</taxon>
        <taxon>Bacteroidota</taxon>
        <taxon>Sphingobacteriia</taxon>
        <taxon>Sphingobacteriales</taxon>
        <taxon>Sphingobacteriaceae</taxon>
        <taxon>Sphingobacterium</taxon>
    </lineage>
</organism>
<dbReference type="RefSeq" id="WP_148920217.1">
    <property type="nucleotide sequence ID" value="NZ_VTAV01000012.1"/>
</dbReference>
<gene>
    <name evidence="2" type="ORF">FXV77_15890</name>
</gene>
<feature type="transmembrane region" description="Helical" evidence="1">
    <location>
        <begin position="215"/>
        <end position="232"/>
    </location>
</feature>
<keyword evidence="1" id="KW-0472">Membrane</keyword>
<sequence>MSTITTENKDWRPQQIFLLRLAFLFFIVLSIPYDLNLFRSLSGGFFAFENWFQLATYRTSFIPESLYVGINLEGYYNWLIAFFVALLGTFIWQKSKYRRNDDYDQIYYWLRVLIRYRLALAAIFFGVVKFLPIQIPDVTISDLHTEYGDYLLWKLYYLTNGISTAGYVPVIGVLEIAGGLLLLSKRTTVIGAGILLAVFLNVVLVNFVYDIGEQVYSSFLFLLSFVLILYDLPRLYSLLVRETTSYPDTFVPLYSDKIRKIRPFLQVLFLLVISIFSVQAYSSWKDTDYPFPYEKGIEASSGIYDVRDFVLNGDTLAYSLTDSVRWQNIVFEEWNTLSVRENTKVKIDSLKPRIVFQSNKDRNYEQLGNGGRHFYRYTYTEGEEDRPATLKLFNKTDTSRFYDFTYEQRSKNEVLLRGTDWKGDSLRITLDRLPKRYLLKEGRRKPIKIY</sequence>
<keyword evidence="1" id="KW-1133">Transmembrane helix</keyword>
<reference evidence="2 3" key="1">
    <citation type="submission" date="2019-08" db="EMBL/GenBank/DDBJ databases">
        <title>Phlebobacter frassis gen. nov. sp. nov., a new member of family Sphingobacteriaceae isolated from sand fly rearing media.</title>
        <authorList>
            <person name="Kakumanu M.L."/>
            <person name="Marayati B.F."/>
            <person name="Wada-Katsumata A."/>
            <person name="Wasserberg G."/>
            <person name="Schal C."/>
            <person name="Apperson C.S."/>
            <person name="Ponnusamy L."/>
        </authorList>
    </citation>
    <scope>NUCLEOTIDE SEQUENCE [LARGE SCALE GENOMIC DNA]</scope>
    <source>
        <strain evidence="2 3">SSI9</strain>
    </source>
</reference>
<keyword evidence="2" id="KW-0503">Monooxygenase</keyword>
<feature type="transmembrane region" description="Helical" evidence="1">
    <location>
        <begin position="189"/>
        <end position="209"/>
    </location>
</feature>
<protein>
    <submittedName>
        <fullName evidence="2">Beta-carotene 15,15'-monooxygenase</fullName>
    </submittedName>
</protein>
<feature type="transmembrane region" description="Helical" evidence="1">
    <location>
        <begin position="75"/>
        <end position="93"/>
    </location>
</feature>
<comment type="caution">
    <text evidence="2">The sequence shown here is derived from an EMBL/GenBank/DDBJ whole genome shotgun (WGS) entry which is preliminary data.</text>
</comment>
<evidence type="ECO:0000313" key="3">
    <source>
        <dbReference type="Proteomes" id="UP000322362"/>
    </source>
</evidence>
<feature type="transmembrane region" description="Helical" evidence="1">
    <location>
        <begin position="114"/>
        <end position="135"/>
    </location>
</feature>
<dbReference type="AlphaFoldDB" id="A0A5D4H4X6"/>
<keyword evidence="1" id="KW-0812">Transmembrane</keyword>
<dbReference type="EMBL" id="VTAV01000012">
    <property type="protein sequence ID" value="TYR34495.1"/>
    <property type="molecule type" value="Genomic_DNA"/>
</dbReference>
<evidence type="ECO:0000313" key="2">
    <source>
        <dbReference type="EMBL" id="TYR34495.1"/>
    </source>
</evidence>
<evidence type="ECO:0000256" key="1">
    <source>
        <dbReference type="SAM" id="Phobius"/>
    </source>
</evidence>
<feature type="transmembrane region" description="Helical" evidence="1">
    <location>
        <begin position="155"/>
        <end position="182"/>
    </location>
</feature>
<keyword evidence="3" id="KW-1185">Reference proteome</keyword>
<feature type="transmembrane region" description="Helical" evidence="1">
    <location>
        <begin position="264"/>
        <end position="284"/>
    </location>
</feature>
<feature type="transmembrane region" description="Helical" evidence="1">
    <location>
        <begin position="16"/>
        <end position="33"/>
    </location>
</feature>
<keyword evidence="2" id="KW-0560">Oxidoreductase</keyword>
<dbReference type="Proteomes" id="UP000322362">
    <property type="component" value="Unassembled WGS sequence"/>
</dbReference>
<dbReference type="GO" id="GO:0004497">
    <property type="term" value="F:monooxygenase activity"/>
    <property type="evidence" value="ECO:0007669"/>
    <property type="project" value="UniProtKB-KW"/>
</dbReference>
<name>A0A5D4H4X6_9SPHI</name>
<accession>A0A5D4H4X6</accession>